<dbReference type="InterPro" id="IPR051013">
    <property type="entry name" value="MBL_superfamily_lactonases"/>
</dbReference>
<name>A0A844W1H9_9RHOB</name>
<dbReference type="PANTHER" id="PTHR42978:SF6">
    <property type="entry name" value="QUORUM-QUENCHING LACTONASE YTNP-RELATED"/>
    <property type="match status" value="1"/>
</dbReference>
<dbReference type="GO" id="GO:0046872">
    <property type="term" value="F:metal ion binding"/>
    <property type="evidence" value="ECO:0007669"/>
    <property type="project" value="UniProtKB-KW"/>
</dbReference>
<keyword evidence="7" id="KW-1185">Reference proteome</keyword>
<keyword evidence="2" id="KW-0479">Metal-binding</keyword>
<dbReference type="CDD" id="cd07720">
    <property type="entry name" value="OPHC2-like_MBL-fold"/>
    <property type="match status" value="1"/>
</dbReference>
<protein>
    <submittedName>
        <fullName evidence="6">MBL fold metallo-hydrolase</fullName>
    </submittedName>
</protein>
<evidence type="ECO:0000256" key="2">
    <source>
        <dbReference type="ARBA" id="ARBA00022723"/>
    </source>
</evidence>
<dbReference type="Proteomes" id="UP000443843">
    <property type="component" value="Unassembled WGS sequence"/>
</dbReference>
<gene>
    <name evidence="6" type="ORF">GLS40_08085</name>
</gene>
<accession>A0A844W1H9</accession>
<dbReference type="PANTHER" id="PTHR42978">
    <property type="entry name" value="QUORUM-QUENCHING LACTONASE YTNP-RELATED-RELATED"/>
    <property type="match status" value="1"/>
</dbReference>
<keyword evidence="4" id="KW-0862">Zinc</keyword>
<dbReference type="InterPro" id="IPR036866">
    <property type="entry name" value="RibonucZ/Hydroxyglut_hydro"/>
</dbReference>
<evidence type="ECO:0000256" key="1">
    <source>
        <dbReference type="ARBA" id="ARBA00007749"/>
    </source>
</evidence>
<comment type="similarity">
    <text evidence="1">Belongs to the metallo-beta-lactamase superfamily.</text>
</comment>
<evidence type="ECO:0000259" key="5">
    <source>
        <dbReference type="SMART" id="SM00849"/>
    </source>
</evidence>
<sequence length="282" mass="30103">MTHSSTRSVGGIEVIALRDGAMTAPNGLFPLHDMDRAVAAAKQAGDEYDGTSVTVPVNAFAIRTGGRVLLVDAGAPDGYSGSTGHFGEALAGAGIAAAEVDTLAMTHLHIDHVGQLTGPDGAARFPNAELVSGAGDWAHFHSDEVYARANTRARGSIDVSRRILAPYAERRRDAQGETPLAPGVTMIPLPGHTPGHSGILIEDGGEQLLIWGDIIHSETFQLAEPDWSVLFDIDQDQARETRKALFDRAASDRLMITGPHVRFPGFARVERMTRGYRLVHEG</sequence>
<feature type="domain" description="Metallo-beta-lactamase" evidence="5">
    <location>
        <begin position="56"/>
        <end position="260"/>
    </location>
</feature>
<dbReference type="InterPro" id="IPR001279">
    <property type="entry name" value="Metallo-B-lactamas"/>
</dbReference>
<evidence type="ECO:0000256" key="3">
    <source>
        <dbReference type="ARBA" id="ARBA00022801"/>
    </source>
</evidence>
<reference evidence="6 7" key="1">
    <citation type="submission" date="2019-11" db="EMBL/GenBank/DDBJ databases">
        <title>Pseudooceanicola pacifica sp. nov., isolated from deep-sea sediment of the Pacific Ocean.</title>
        <authorList>
            <person name="Lyu L."/>
        </authorList>
    </citation>
    <scope>NUCLEOTIDE SEQUENCE [LARGE SCALE GENOMIC DNA]</scope>
    <source>
        <strain evidence="6 7">216_PA32_1</strain>
    </source>
</reference>
<dbReference type="AlphaFoldDB" id="A0A844W1H9"/>
<dbReference type="Gene3D" id="3.60.15.10">
    <property type="entry name" value="Ribonuclease Z/Hydroxyacylglutathione hydrolase-like"/>
    <property type="match status" value="1"/>
</dbReference>
<dbReference type="Pfam" id="PF00753">
    <property type="entry name" value="Lactamase_B"/>
    <property type="match status" value="1"/>
</dbReference>
<evidence type="ECO:0000313" key="6">
    <source>
        <dbReference type="EMBL" id="MWB77976.1"/>
    </source>
</evidence>
<dbReference type="GO" id="GO:0016787">
    <property type="term" value="F:hydrolase activity"/>
    <property type="evidence" value="ECO:0007669"/>
    <property type="project" value="UniProtKB-KW"/>
</dbReference>
<comment type="caution">
    <text evidence="6">The sequence shown here is derived from an EMBL/GenBank/DDBJ whole genome shotgun (WGS) entry which is preliminary data.</text>
</comment>
<dbReference type="SMART" id="SM00849">
    <property type="entry name" value="Lactamase_B"/>
    <property type="match status" value="1"/>
</dbReference>
<evidence type="ECO:0000313" key="7">
    <source>
        <dbReference type="Proteomes" id="UP000443843"/>
    </source>
</evidence>
<dbReference type="SUPFAM" id="SSF56281">
    <property type="entry name" value="Metallo-hydrolase/oxidoreductase"/>
    <property type="match status" value="1"/>
</dbReference>
<proteinExistence type="inferred from homology"/>
<dbReference type="RefSeq" id="WP_160382226.1">
    <property type="nucleotide sequence ID" value="NZ_WNXQ01000003.1"/>
</dbReference>
<evidence type="ECO:0000256" key="4">
    <source>
        <dbReference type="ARBA" id="ARBA00022833"/>
    </source>
</evidence>
<organism evidence="6 7">
    <name type="scientific">Pseudooceanicola pacificus</name>
    <dbReference type="NCBI Taxonomy" id="2676438"/>
    <lineage>
        <taxon>Bacteria</taxon>
        <taxon>Pseudomonadati</taxon>
        <taxon>Pseudomonadota</taxon>
        <taxon>Alphaproteobacteria</taxon>
        <taxon>Rhodobacterales</taxon>
        <taxon>Paracoccaceae</taxon>
        <taxon>Pseudooceanicola</taxon>
    </lineage>
</organism>
<keyword evidence="3 6" id="KW-0378">Hydrolase</keyword>
<dbReference type="EMBL" id="WNXQ01000003">
    <property type="protein sequence ID" value="MWB77976.1"/>
    <property type="molecule type" value="Genomic_DNA"/>
</dbReference>